<dbReference type="PANTHER" id="PTHR34569">
    <property type="entry name" value="EXPRESSED PROTEIN"/>
    <property type="match status" value="1"/>
</dbReference>
<evidence type="ECO:0000313" key="2">
    <source>
        <dbReference type="EMBL" id="KAG6475340.1"/>
    </source>
</evidence>
<evidence type="ECO:0000313" key="3">
    <source>
        <dbReference type="Proteomes" id="UP000734854"/>
    </source>
</evidence>
<dbReference type="OrthoDB" id="682663at2759"/>
<name>A0A8J5EW33_ZINOF</name>
<dbReference type="AlphaFoldDB" id="A0A8J5EW33"/>
<keyword evidence="3" id="KW-1185">Reference proteome</keyword>
<proteinExistence type="predicted"/>
<accession>A0A8J5EW33</accession>
<dbReference type="EMBL" id="JACMSC010000018">
    <property type="protein sequence ID" value="KAG6475340.1"/>
    <property type="molecule type" value="Genomic_DNA"/>
</dbReference>
<organism evidence="2 3">
    <name type="scientific">Zingiber officinale</name>
    <name type="common">Ginger</name>
    <name type="synonym">Amomum zingiber</name>
    <dbReference type="NCBI Taxonomy" id="94328"/>
    <lineage>
        <taxon>Eukaryota</taxon>
        <taxon>Viridiplantae</taxon>
        <taxon>Streptophyta</taxon>
        <taxon>Embryophyta</taxon>
        <taxon>Tracheophyta</taxon>
        <taxon>Spermatophyta</taxon>
        <taxon>Magnoliopsida</taxon>
        <taxon>Liliopsida</taxon>
        <taxon>Zingiberales</taxon>
        <taxon>Zingiberaceae</taxon>
        <taxon>Zingiber</taxon>
    </lineage>
</organism>
<reference evidence="2 3" key="1">
    <citation type="submission" date="2020-08" db="EMBL/GenBank/DDBJ databases">
        <title>Plant Genome Project.</title>
        <authorList>
            <person name="Zhang R.-G."/>
        </authorList>
    </citation>
    <scope>NUCLEOTIDE SEQUENCE [LARGE SCALE GENOMIC DNA]</scope>
    <source>
        <tissue evidence="2">Rhizome</tissue>
    </source>
</reference>
<evidence type="ECO:0000256" key="1">
    <source>
        <dbReference type="SAM" id="MobiDB-lite"/>
    </source>
</evidence>
<sequence>MVEESCTEKAAGASAGGDFVIRHWRSNSSPARDHSRLPLQAPARPDPFDVGLPSPNGALGADSDRPLQAGGVAGYTSLRDLICLQRGWPEAVLSTYAPGGGGGGEIRIRNRLVKQAAHAYLQPTPSGAEYCFRRRRNGTLRRALAVLTCGLAVEPLDACIAFLRHLFHRTRP</sequence>
<comment type="caution">
    <text evidence="2">The sequence shown here is derived from an EMBL/GenBank/DDBJ whole genome shotgun (WGS) entry which is preliminary data.</text>
</comment>
<feature type="region of interest" description="Disordered" evidence="1">
    <location>
        <begin position="27"/>
        <end position="65"/>
    </location>
</feature>
<dbReference type="Proteomes" id="UP000734854">
    <property type="component" value="Unassembled WGS sequence"/>
</dbReference>
<dbReference type="PANTHER" id="PTHR34569:SF2">
    <property type="entry name" value="EXPRESSED PROTEIN"/>
    <property type="match status" value="1"/>
</dbReference>
<protein>
    <submittedName>
        <fullName evidence="2">Uncharacterized protein</fullName>
    </submittedName>
</protein>
<gene>
    <name evidence="2" type="ORF">ZIOFF_064558</name>
</gene>